<proteinExistence type="predicted"/>
<accession>A0A450T2B8</accession>
<dbReference type="AlphaFoldDB" id="A0A450T2B8"/>
<evidence type="ECO:0000256" key="1">
    <source>
        <dbReference type="SAM" id="SignalP"/>
    </source>
</evidence>
<protein>
    <submittedName>
        <fullName evidence="2">Uncharacterized protein</fullName>
    </submittedName>
</protein>
<keyword evidence="1" id="KW-0732">Signal</keyword>
<organism evidence="2">
    <name type="scientific">Candidatus Kentrum sp. DK</name>
    <dbReference type="NCBI Taxonomy" id="2126562"/>
    <lineage>
        <taxon>Bacteria</taxon>
        <taxon>Pseudomonadati</taxon>
        <taxon>Pseudomonadota</taxon>
        <taxon>Gammaproteobacteria</taxon>
        <taxon>Candidatus Kentrum</taxon>
    </lineage>
</organism>
<reference evidence="2" key="1">
    <citation type="submission" date="2019-02" db="EMBL/GenBank/DDBJ databases">
        <authorList>
            <person name="Gruber-Vodicka R. H."/>
            <person name="Seah K. B. B."/>
        </authorList>
    </citation>
    <scope>NUCLEOTIDE SEQUENCE</scope>
    <source>
        <strain evidence="2">BECK_DK47</strain>
    </source>
</reference>
<dbReference type="EMBL" id="CAADEX010000094">
    <property type="protein sequence ID" value="VFJ60614.1"/>
    <property type="molecule type" value="Genomic_DNA"/>
</dbReference>
<evidence type="ECO:0000313" key="2">
    <source>
        <dbReference type="EMBL" id="VFJ60614.1"/>
    </source>
</evidence>
<feature type="signal peptide" evidence="1">
    <location>
        <begin position="1"/>
        <end position="19"/>
    </location>
</feature>
<name>A0A450T2B8_9GAMM</name>
<sequence length="305" mass="32778">MKRFLILFLVLFLPNAVMALSINDIKDAPKKIIREVKKAPKVVKEAPKKIVREAGKGVQGVKKWGDKEVIPAITGERPPHIYPGISITHNGQGIRLDPNSAYINIGGVTVKTHQLARRLEQIGCVVGTGGNVLGCAPDVVMREAGNLARISITHNGRGIRLDPNSAYMNIGGVTVKTHQLARRLEQVGCVVETGGDVLGCAPDVVEREARNLARISITHNGQGIRLDPNSAYINIGGVTVKTRQLAKRLDQVGCVVETEGNVLGCAPDVVEREAWNLAQQLPMDVTVHSPPAYKAKAERGRGGAS</sequence>
<gene>
    <name evidence="2" type="ORF">BECKDK2373B_GA0170837_10942</name>
</gene>
<feature type="chain" id="PRO_5019298539" evidence="1">
    <location>
        <begin position="20"/>
        <end position="305"/>
    </location>
</feature>